<sequence>MRIPIRLLAWPAAAAALLSAAPALAEDWQVLTTSKEGIVFWIDRDSIQTVEGYPQAWTKSDYSAVETGDVSERKALEDYDCAARALRLRRTIAYGRDGNVLRTLNQTASEAKWSPVQEGSIGDAKIAEVCGG</sequence>
<protein>
    <submittedName>
        <fullName evidence="3">Surface-adhesin E family protein</fullName>
    </submittedName>
</protein>
<organism evidence="3 4">
    <name type="scientific">Sphingomonas canadensis</name>
    <dbReference type="NCBI Taxonomy" id="1219257"/>
    <lineage>
        <taxon>Bacteria</taxon>
        <taxon>Pseudomonadati</taxon>
        <taxon>Pseudomonadota</taxon>
        <taxon>Alphaproteobacteria</taxon>
        <taxon>Sphingomonadales</taxon>
        <taxon>Sphingomonadaceae</taxon>
        <taxon>Sphingomonas</taxon>
    </lineage>
</organism>
<gene>
    <name evidence="3" type="ORF">ACFQ1E_15940</name>
</gene>
<reference evidence="4" key="1">
    <citation type="journal article" date="2019" name="Int. J. Syst. Evol. Microbiol.">
        <title>The Global Catalogue of Microorganisms (GCM) 10K type strain sequencing project: providing services to taxonomists for standard genome sequencing and annotation.</title>
        <authorList>
            <consortium name="The Broad Institute Genomics Platform"/>
            <consortium name="The Broad Institute Genome Sequencing Center for Infectious Disease"/>
            <person name="Wu L."/>
            <person name="Ma J."/>
        </authorList>
    </citation>
    <scope>NUCLEOTIDE SEQUENCE [LARGE SCALE GENOMIC DNA]</scope>
    <source>
        <strain evidence="4">CCUG 62982</strain>
    </source>
</reference>
<comment type="caution">
    <text evidence="3">The sequence shown here is derived from an EMBL/GenBank/DDBJ whole genome shotgun (WGS) entry which is preliminary data.</text>
</comment>
<evidence type="ECO:0000313" key="4">
    <source>
        <dbReference type="Proteomes" id="UP001596977"/>
    </source>
</evidence>
<dbReference type="Pfam" id="PF16747">
    <property type="entry name" value="Adhesin_E"/>
    <property type="match status" value="1"/>
</dbReference>
<keyword evidence="1" id="KW-0732">Signal</keyword>
<dbReference type="RefSeq" id="WP_264945583.1">
    <property type="nucleotide sequence ID" value="NZ_JAPDRA010000009.1"/>
</dbReference>
<accession>A0ABW3H9W2</accession>
<name>A0ABW3H9W2_9SPHN</name>
<proteinExistence type="predicted"/>
<dbReference type="Proteomes" id="UP001596977">
    <property type="component" value="Unassembled WGS sequence"/>
</dbReference>
<keyword evidence="4" id="KW-1185">Reference proteome</keyword>
<feature type="domain" description="Surface-adhesin protein E-like" evidence="2">
    <location>
        <begin position="28"/>
        <end position="131"/>
    </location>
</feature>
<dbReference type="EMBL" id="JBHTJG010000009">
    <property type="protein sequence ID" value="MFD0947834.1"/>
    <property type="molecule type" value="Genomic_DNA"/>
</dbReference>
<feature type="chain" id="PRO_5046361251" evidence="1">
    <location>
        <begin position="26"/>
        <end position="132"/>
    </location>
</feature>
<evidence type="ECO:0000256" key="1">
    <source>
        <dbReference type="SAM" id="SignalP"/>
    </source>
</evidence>
<evidence type="ECO:0000313" key="3">
    <source>
        <dbReference type="EMBL" id="MFD0947834.1"/>
    </source>
</evidence>
<evidence type="ECO:0000259" key="2">
    <source>
        <dbReference type="Pfam" id="PF16747"/>
    </source>
</evidence>
<dbReference type="InterPro" id="IPR031939">
    <property type="entry name" value="Adhesin_E-like"/>
</dbReference>
<feature type="signal peptide" evidence="1">
    <location>
        <begin position="1"/>
        <end position="25"/>
    </location>
</feature>